<feature type="domain" description="Histidine kinase" evidence="9">
    <location>
        <begin position="425"/>
        <end position="646"/>
    </location>
</feature>
<protein>
    <recommendedName>
        <fullName evidence="2">histidine kinase</fullName>
        <ecNumber evidence="2">2.7.13.3</ecNumber>
    </recommendedName>
</protein>
<evidence type="ECO:0000256" key="3">
    <source>
        <dbReference type="ARBA" id="ARBA00022553"/>
    </source>
</evidence>
<evidence type="ECO:0000259" key="9">
    <source>
        <dbReference type="PROSITE" id="PS50109"/>
    </source>
</evidence>
<dbReference type="Gene3D" id="1.10.287.130">
    <property type="match status" value="1"/>
</dbReference>
<keyword evidence="3" id="KW-0597">Phosphoprotein</keyword>
<dbReference type="InterPro" id="IPR011622">
    <property type="entry name" value="7TMR_DISM_rcpt_extracell_dom2"/>
</dbReference>
<dbReference type="SMART" id="SM00387">
    <property type="entry name" value="HATPase_c"/>
    <property type="match status" value="1"/>
</dbReference>
<evidence type="ECO:0000256" key="8">
    <source>
        <dbReference type="SAM" id="SignalP"/>
    </source>
</evidence>
<dbReference type="EC" id="2.7.13.3" evidence="2"/>
<evidence type="ECO:0000256" key="6">
    <source>
        <dbReference type="SAM" id="Coils"/>
    </source>
</evidence>
<dbReference type="GO" id="GO:0000155">
    <property type="term" value="F:phosphorelay sensor kinase activity"/>
    <property type="evidence" value="ECO:0007669"/>
    <property type="project" value="InterPro"/>
</dbReference>
<evidence type="ECO:0000313" key="10">
    <source>
        <dbReference type="EMBL" id="PNG08965.1"/>
    </source>
</evidence>
<dbReference type="RefSeq" id="WP_102894669.1">
    <property type="nucleotide sequence ID" value="NZ_JAMOHU010000048.1"/>
</dbReference>
<dbReference type="SMART" id="SM00388">
    <property type="entry name" value="HisKA"/>
    <property type="match status" value="1"/>
</dbReference>
<reference evidence="10 11" key="1">
    <citation type="submission" date="2018-01" db="EMBL/GenBank/DDBJ databases">
        <title>Denitrification phenotypes of diverse strains of Pseudomonas stutzeri.</title>
        <authorList>
            <person name="Milligan D.A."/>
            <person name="Bergaust L."/>
            <person name="Bakken L.R."/>
            <person name="Frostegard A."/>
        </authorList>
    </citation>
    <scope>NUCLEOTIDE SEQUENCE [LARGE SCALE GENOMIC DNA]</scope>
    <source>
        <strain evidence="10 11">24a75</strain>
    </source>
</reference>
<dbReference type="SUPFAM" id="SSF47384">
    <property type="entry name" value="Homodimeric domain of signal transducing histidine kinase"/>
    <property type="match status" value="1"/>
</dbReference>
<keyword evidence="6" id="KW-0175">Coiled coil</keyword>
<keyword evidence="4" id="KW-0808">Transferase</keyword>
<dbReference type="InterPro" id="IPR003594">
    <property type="entry name" value="HATPase_dom"/>
</dbReference>
<keyword evidence="7" id="KW-1133">Transmembrane helix</keyword>
<feature type="transmembrane region" description="Helical" evidence="7">
    <location>
        <begin position="183"/>
        <end position="205"/>
    </location>
</feature>
<accession>A0A2N8T2P1</accession>
<feature type="transmembrane region" description="Helical" evidence="7">
    <location>
        <begin position="280"/>
        <end position="298"/>
    </location>
</feature>
<organism evidence="10 11">
    <name type="scientific">Stutzerimonas stutzeri</name>
    <name type="common">Pseudomonas stutzeri</name>
    <dbReference type="NCBI Taxonomy" id="316"/>
    <lineage>
        <taxon>Bacteria</taxon>
        <taxon>Pseudomonadati</taxon>
        <taxon>Pseudomonadota</taxon>
        <taxon>Gammaproteobacteria</taxon>
        <taxon>Pseudomonadales</taxon>
        <taxon>Pseudomonadaceae</taxon>
        <taxon>Stutzerimonas</taxon>
    </lineage>
</organism>
<comment type="catalytic activity">
    <reaction evidence="1">
        <text>ATP + protein L-histidine = ADP + protein N-phospho-L-histidine.</text>
        <dbReference type="EC" id="2.7.13.3"/>
    </reaction>
</comment>
<proteinExistence type="predicted"/>
<feature type="transmembrane region" description="Helical" evidence="7">
    <location>
        <begin position="212"/>
        <end position="238"/>
    </location>
</feature>
<gene>
    <name evidence="10" type="ORF">CXK94_13135</name>
</gene>
<dbReference type="PANTHER" id="PTHR43047">
    <property type="entry name" value="TWO-COMPONENT HISTIDINE PROTEIN KINASE"/>
    <property type="match status" value="1"/>
</dbReference>
<dbReference type="CDD" id="cd00082">
    <property type="entry name" value="HisKA"/>
    <property type="match status" value="1"/>
</dbReference>
<feature type="transmembrane region" description="Helical" evidence="7">
    <location>
        <begin position="304"/>
        <end position="327"/>
    </location>
</feature>
<keyword evidence="8" id="KW-0732">Signal</keyword>
<dbReference type="InterPro" id="IPR004358">
    <property type="entry name" value="Sig_transdc_His_kin-like_C"/>
</dbReference>
<name>A0A2N8T2P1_STUST</name>
<dbReference type="InterPro" id="IPR036890">
    <property type="entry name" value="HATPase_C_sf"/>
</dbReference>
<dbReference type="PANTHER" id="PTHR43047:SF64">
    <property type="entry name" value="HISTIDINE KINASE CONTAINING CHEY-HOMOLOGOUS RECEIVER DOMAIN AND PAS DOMAIN-RELATED"/>
    <property type="match status" value="1"/>
</dbReference>
<feature type="signal peptide" evidence="8">
    <location>
        <begin position="1"/>
        <end position="16"/>
    </location>
</feature>
<dbReference type="AlphaFoldDB" id="A0A2N8T2P1"/>
<dbReference type="Pfam" id="PF00512">
    <property type="entry name" value="HisKA"/>
    <property type="match status" value="1"/>
</dbReference>
<feature type="transmembrane region" description="Helical" evidence="7">
    <location>
        <begin position="334"/>
        <end position="357"/>
    </location>
</feature>
<dbReference type="Pfam" id="PF07695">
    <property type="entry name" value="7TMR-DISM_7TM"/>
    <property type="match status" value="1"/>
</dbReference>
<dbReference type="Pfam" id="PF07696">
    <property type="entry name" value="7TMR-DISMED2"/>
    <property type="match status" value="1"/>
</dbReference>
<dbReference type="SUPFAM" id="SSF55874">
    <property type="entry name" value="ATPase domain of HSP90 chaperone/DNA topoisomerase II/histidine kinase"/>
    <property type="match status" value="1"/>
</dbReference>
<evidence type="ECO:0000256" key="4">
    <source>
        <dbReference type="ARBA" id="ARBA00022679"/>
    </source>
</evidence>
<keyword evidence="7" id="KW-0812">Transmembrane</keyword>
<dbReference type="PROSITE" id="PS50109">
    <property type="entry name" value="HIS_KIN"/>
    <property type="match status" value="1"/>
</dbReference>
<sequence length="662" mass="73582">MRHVFLFILALLPALAAAVELDERTRHLPLGQHMAVFEDPLGEARIEDVASPAFDSRFQPHRTAVLNAGYSRSVHWLRVDLHYRPLAAQGARRWLLEVAYPPLDSLQLYLPDEQGGYRLARDTGDTRPWASREIGQGNYLFEVELPADRPQRLYLRVQSEGSIQVPLSLWSHHAYLEAQPGRIYVLGMIYGVLLAMLVYNLFIYISIRDPSYLYYILYIAAFGLYQVSVNGAGVQFLWPDRPWWTNAATPLLIGIAALFGCLFTRSFLRTAEHSRWIDGLLRLMIGFAVVVIALALTLDYGVALRLATALALLFTLAVFAAGILAWLRGMRVARYFIIAWSALLVGGQINSLMVLGYLPNTFLTMYASQLGAALEVVLLSMALADRINTLKDERAKILETARAELEQLNRELAESNRLKDEFLSNISHELRTPMMGVMGALELLPASETPEELQQYQHIATGSARDMMRLVNNILVLSELRAGKLRPYDTAFSLREMAGRLELQFAPRTRDKGLDFELEVASDLPDRVLGDGGKLEQGIAHLLDNAIKFTARGSVTLRLSGHAAAPGQLALQVEVIDTGIGFSDADEAFLYHQFRQVDGSMTRRYGGLGIGLAISRGLTEVLGGQLDQQSRPGLGSRFRISVRLALLDPVTARADRPSGKIA</sequence>
<evidence type="ECO:0000256" key="5">
    <source>
        <dbReference type="ARBA" id="ARBA00022777"/>
    </source>
</evidence>
<evidence type="ECO:0000256" key="7">
    <source>
        <dbReference type="SAM" id="Phobius"/>
    </source>
</evidence>
<dbReference type="InterPro" id="IPR003661">
    <property type="entry name" value="HisK_dim/P_dom"/>
</dbReference>
<dbReference type="InterPro" id="IPR036097">
    <property type="entry name" value="HisK_dim/P_sf"/>
</dbReference>
<feature type="transmembrane region" description="Helical" evidence="7">
    <location>
        <begin position="363"/>
        <end position="384"/>
    </location>
</feature>
<feature type="chain" id="PRO_5014601666" description="histidine kinase" evidence="8">
    <location>
        <begin position="17"/>
        <end position="662"/>
    </location>
</feature>
<dbReference type="PRINTS" id="PR00344">
    <property type="entry name" value="BCTRLSENSOR"/>
</dbReference>
<feature type="coiled-coil region" evidence="6">
    <location>
        <begin position="391"/>
        <end position="425"/>
    </location>
</feature>
<dbReference type="InterPro" id="IPR011623">
    <property type="entry name" value="7TMR_DISM_rcpt_extracell_dom1"/>
</dbReference>
<dbReference type="CDD" id="cd16922">
    <property type="entry name" value="HATPase_EvgS-ArcB-TorS-like"/>
    <property type="match status" value="1"/>
</dbReference>
<dbReference type="Pfam" id="PF02518">
    <property type="entry name" value="HATPase_c"/>
    <property type="match status" value="1"/>
</dbReference>
<comment type="caution">
    <text evidence="10">The sequence shown here is derived from an EMBL/GenBank/DDBJ whole genome shotgun (WGS) entry which is preliminary data.</text>
</comment>
<keyword evidence="5 10" id="KW-0418">Kinase</keyword>
<dbReference type="Proteomes" id="UP000236023">
    <property type="component" value="Unassembled WGS sequence"/>
</dbReference>
<dbReference type="InterPro" id="IPR005467">
    <property type="entry name" value="His_kinase_dom"/>
</dbReference>
<evidence type="ECO:0000313" key="11">
    <source>
        <dbReference type="Proteomes" id="UP000236023"/>
    </source>
</evidence>
<dbReference type="EMBL" id="POUT01000007">
    <property type="protein sequence ID" value="PNG08965.1"/>
    <property type="molecule type" value="Genomic_DNA"/>
</dbReference>
<evidence type="ECO:0000256" key="2">
    <source>
        <dbReference type="ARBA" id="ARBA00012438"/>
    </source>
</evidence>
<dbReference type="Gene3D" id="3.30.565.10">
    <property type="entry name" value="Histidine kinase-like ATPase, C-terminal domain"/>
    <property type="match status" value="1"/>
</dbReference>
<keyword evidence="7" id="KW-0472">Membrane</keyword>
<evidence type="ECO:0000256" key="1">
    <source>
        <dbReference type="ARBA" id="ARBA00000085"/>
    </source>
</evidence>
<feature type="transmembrane region" description="Helical" evidence="7">
    <location>
        <begin position="250"/>
        <end position="268"/>
    </location>
</feature>
<dbReference type="Gene3D" id="2.60.40.2380">
    <property type="match status" value="1"/>
</dbReference>